<dbReference type="Gene3D" id="2.60.120.1440">
    <property type="match status" value="1"/>
</dbReference>
<gene>
    <name evidence="4" type="ORF">VW23_013455</name>
</gene>
<dbReference type="Pfam" id="PF04773">
    <property type="entry name" value="FecR"/>
    <property type="match status" value="1"/>
</dbReference>
<evidence type="ECO:0000256" key="2">
    <source>
        <dbReference type="SAM" id="SignalP"/>
    </source>
</evidence>
<dbReference type="PANTHER" id="PTHR38731">
    <property type="entry name" value="LIPL45-RELATED LIPOPROTEIN-RELATED"/>
    <property type="match status" value="1"/>
</dbReference>
<dbReference type="AlphaFoldDB" id="A0A1E5XTV8"/>
<dbReference type="EMBL" id="LAJE02000098">
    <property type="protein sequence ID" value="OEO32030.1"/>
    <property type="molecule type" value="Genomic_DNA"/>
</dbReference>
<organism evidence="4 5">
    <name type="scientific">Devosia insulae DS-56</name>
    <dbReference type="NCBI Taxonomy" id="1116389"/>
    <lineage>
        <taxon>Bacteria</taxon>
        <taxon>Pseudomonadati</taxon>
        <taxon>Pseudomonadota</taxon>
        <taxon>Alphaproteobacteria</taxon>
        <taxon>Hyphomicrobiales</taxon>
        <taxon>Devosiaceae</taxon>
        <taxon>Devosia</taxon>
    </lineage>
</organism>
<evidence type="ECO:0000313" key="4">
    <source>
        <dbReference type="EMBL" id="OEO32030.1"/>
    </source>
</evidence>
<sequence>MLRLLTSIALLLLAAQPVLAASGTALGVDPAARLEDKQGSKTLVVGTDVFIGDRVVTDAKGLVQIRFSDKTKLVVGPRSSLVIEDYLLREDGSGGKFAINALSGTFRFVTGGAPKDRYLITTPTGTVGVRGTAFDLNVHSDHYSLLLFHGAVVMCNKANKCITVDDFCDVGMADLTDARLLGNTEDFVGAERTSMRGMFPWAVSESDLMSPFWVAQARECLNRAVVPNDTDAGGGNTDNQPPPRTQRPGFQIGPNG</sequence>
<keyword evidence="2" id="KW-0732">Signal</keyword>
<feature type="region of interest" description="Disordered" evidence="1">
    <location>
        <begin position="226"/>
        <end position="256"/>
    </location>
</feature>
<dbReference type="Proteomes" id="UP000095463">
    <property type="component" value="Unassembled WGS sequence"/>
</dbReference>
<dbReference type="PANTHER" id="PTHR38731:SF1">
    <property type="entry name" value="FECR PROTEIN DOMAIN-CONTAINING PROTEIN"/>
    <property type="match status" value="1"/>
</dbReference>
<accession>A0A1E5XTV8</accession>
<dbReference type="InterPro" id="IPR006860">
    <property type="entry name" value="FecR"/>
</dbReference>
<dbReference type="OrthoDB" id="6038785at2"/>
<comment type="caution">
    <text evidence="4">The sequence shown here is derived from an EMBL/GenBank/DDBJ whole genome shotgun (WGS) entry which is preliminary data.</text>
</comment>
<protein>
    <recommendedName>
        <fullName evidence="3">FecR protein domain-containing protein</fullName>
    </recommendedName>
</protein>
<keyword evidence="5" id="KW-1185">Reference proteome</keyword>
<name>A0A1E5XTV8_9HYPH</name>
<reference evidence="4 5" key="1">
    <citation type="journal article" date="2015" name="Genome Announc.">
        <title>Genome Assemblies of Three Soil-Associated Devosia species: D. insulae, D. limi, and D. soli.</title>
        <authorList>
            <person name="Hassan Y.I."/>
            <person name="Lepp D."/>
            <person name="Zhou T."/>
        </authorList>
    </citation>
    <scope>NUCLEOTIDE SEQUENCE [LARGE SCALE GENOMIC DNA]</scope>
    <source>
        <strain evidence="4 5">DS-56</strain>
    </source>
</reference>
<dbReference type="RefSeq" id="WP_069908803.1">
    <property type="nucleotide sequence ID" value="NZ_LAJE02000098.1"/>
</dbReference>
<evidence type="ECO:0000256" key="1">
    <source>
        <dbReference type="SAM" id="MobiDB-lite"/>
    </source>
</evidence>
<evidence type="ECO:0000313" key="5">
    <source>
        <dbReference type="Proteomes" id="UP000095463"/>
    </source>
</evidence>
<proteinExistence type="predicted"/>
<feature type="domain" description="FecR protein" evidence="3">
    <location>
        <begin position="53"/>
        <end position="152"/>
    </location>
</feature>
<evidence type="ECO:0000259" key="3">
    <source>
        <dbReference type="Pfam" id="PF04773"/>
    </source>
</evidence>
<feature type="signal peptide" evidence="2">
    <location>
        <begin position="1"/>
        <end position="20"/>
    </location>
</feature>
<feature type="chain" id="PRO_5009190536" description="FecR protein domain-containing protein" evidence="2">
    <location>
        <begin position="21"/>
        <end position="256"/>
    </location>
</feature>